<evidence type="ECO:0000256" key="5">
    <source>
        <dbReference type="ARBA" id="ARBA00022840"/>
    </source>
</evidence>
<evidence type="ECO:0000256" key="1">
    <source>
        <dbReference type="ARBA" id="ARBA00004141"/>
    </source>
</evidence>
<dbReference type="VEuPathDB" id="TriTrypDB:LpyrH10_05_1420"/>
<dbReference type="Pfam" id="PF00005">
    <property type="entry name" value="ABC_tran"/>
    <property type="match status" value="2"/>
</dbReference>
<feature type="transmembrane region" description="Helical" evidence="9">
    <location>
        <begin position="800"/>
        <end position="824"/>
    </location>
</feature>
<feature type="domain" description="ABC transporter" evidence="10">
    <location>
        <begin position="1077"/>
        <end position="1315"/>
    </location>
</feature>
<organism evidence="12 13">
    <name type="scientific">Leptomonas pyrrhocoris</name>
    <name type="common">Firebug parasite</name>
    <dbReference type="NCBI Taxonomy" id="157538"/>
    <lineage>
        <taxon>Eukaryota</taxon>
        <taxon>Discoba</taxon>
        <taxon>Euglenozoa</taxon>
        <taxon>Kinetoplastea</taxon>
        <taxon>Metakinetoplastina</taxon>
        <taxon>Trypanosomatida</taxon>
        <taxon>Trypanosomatidae</taxon>
        <taxon>Leishmaniinae</taxon>
        <taxon>Leptomonas</taxon>
    </lineage>
</organism>
<dbReference type="PROSITE" id="PS50893">
    <property type="entry name" value="ABC_TRANSPORTER_2"/>
    <property type="match status" value="2"/>
</dbReference>
<comment type="caution">
    <text evidence="12">The sequence shown here is derived from an EMBL/GenBank/DDBJ whole genome shotgun (WGS) entry which is preliminary data.</text>
</comment>
<feature type="transmembrane region" description="Helical" evidence="9">
    <location>
        <begin position="111"/>
        <end position="137"/>
    </location>
</feature>
<dbReference type="SMART" id="SM00382">
    <property type="entry name" value="AAA"/>
    <property type="match status" value="2"/>
</dbReference>
<dbReference type="CDD" id="cd03249">
    <property type="entry name" value="ABC_MTABC3_MDL1_MDL2"/>
    <property type="match status" value="1"/>
</dbReference>
<evidence type="ECO:0000256" key="7">
    <source>
        <dbReference type="ARBA" id="ARBA00023136"/>
    </source>
</evidence>
<dbReference type="InterPro" id="IPR027417">
    <property type="entry name" value="P-loop_NTPase"/>
</dbReference>
<dbReference type="PROSITE" id="PS50929">
    <property type="entry name" value="ABC_TM1F"/>
    <property type="match status" value="2"/>
</dbReference>
<dbReference type="SUPFAM" id="SSF90123">
    <property type="entry name" value="ABC transporter transmembrane region"/>
    <property type="match status" value="2"/>
</dbReference>
<dbReference type="InterPro" id="IPR003439">
    <property type="entry name" value="ABC_transporter-like_ATP-bd"/>
</dbReference>
<keyword evidence="3 9" id="KW-0812">Transmembrane</keyword>
<feature type="transmembrane region" description="Helical" evidence="9">
    <location>
        <begin position="979"/>
        <end position="1003"/>
    </location>
</feature>
<dbReference type="GO" id="GO:0090374">
    <property type="term" value="P:oligopeptide export from mitochondrion"/>
    <property type="evidence" value="ECO:0007669"/>
    <property type="project" value="TreeGrafter"/>
</dbReference>
<evidence type="ECO:0000256" key="2">
    <source>
        <dbReference type="ARBA" id="ARBA00022448"/>
    </source>
</evidence>
<feature type="transmembrane region" description="Helical" evidence="9">
    <location>
        <begin position="751"/>
        <end position="775"/>
    </location>
</feature>
<evidence type="ECO:0000256" key="3">
    <source>
        <dbReference type="ARBA" id="ARBA00022692"/>
    </source>
</evidence>
<dbReference type="PANTHER" id="PTHR43394:SF1">
    <property type="entry name" value="ATP-BINDING CASSETTE SUB-FAMILY B MEMBER 10, MITOCHONDRIAL"/>
    <property type="match status" value="1"/>
</dbReference>
<dbReference type="Pfam" id="PF00664">
    <property type="entry name" value="ABC_membrane"/>
    <property type="match status" value="2"/>
</dbReference>
<dbReference type="PROSITE" id="PS00211">
    <property type="entry name" value="ABC_TRANSPORTER_1"/>
    <property type="match status" value="2"/>
</dbReference>
<reference evidence="12 13" key="1">
    <citation type="submission" date="2015-07" db="EMBL/GenBank/DDBJ databases">
        <title>High-quality genome of monoxenous trypanosomatid Leptomonas pyrrhocoris.</title>
        <authorList>
            <person name="Flegontov P."/>
            <person name="Butenko A."/>
            <person name="Firsov S."/>
            <person name="Vlcek C."/>
            <person name="Logacheva M.D."/>
            <person name="Field M."/>
            <person name="Filatov D."/>
            <person name="Flegontova O."/>
            <person name="Gerasimov E."/>
            <person name="Jackson A.P."/>
            <person name="Kelly S."/>
            <person name="Opperdoes F."/>
            <person name="O'Reilly A."/>
            <person name="Votypka J."/>
            <person name="Yurchenko V."/>
            <person name="Lukes J."/>
        </authorList>
    </citation>
    <scope>NUCLEOTIDE SEQUENCE [LARGE SCALE GENOMIC DNA]</scope>
    <source>
        <strain evidence="12">H10</strain>
    </source>
</reference>
<feature type="transmembrane region" description="Helical" evidence="9">
    <location>
        <begin position="902"/>
        <end position="920"/>
    </location>
</feature>
<evidence type="ECO:0000259" key="11">
    <source>
        <dbReference type="PROSITE" id="PS50929"/>
    </source>
</evidence>
<feature type="transmembrane region" description="Helical" evidence="9">
    <location>
        <begin position="878"/>
        <end position="896"/>
    </location>
</feature>
<gene>
    <name evidence="12" type="ORF">ABB37_03282</name>
</gene>
<feature type="transmembrane region" description="Helical" evidence="9">
    <location>
        <begin position="372"/>
        <end position="390"/>
    </location>
</feature>
<keyword evidence="4" id="KW-0547">Nucleotide-binding</keyword>
<dbReference type="GO" id="GO:0005524">
    <property type="term" value="F:ATP binding"/>
    <property type="evidence" value="ECO:0007669"/>
    <property type="project" value="UniProtKB-KW"/>
</dbReference>
<dbReference type="InterPro" id="IPR011527">
    <property type="entry name" value="ABC1_TM_dom"/>
</dbReference>
<dbReference type="InterPro" id="IPR003593">
    <property type="entry name" value="AAA+_ATPase"/>
</dbReference>
<feature type="transmembrane region" description="Helical" evidence="9">
    <location>
        <begin position="234"/>
        <end position="251"/>
    </location>
</feature>
<dbReference type="Proteomes" id="UP000037923">
    <property type="component" value="Unassembled WGS sequence"/>
</dbReference>
<feature type="domain" description="ABC transmembrane type-1" evidence="11">
    <location>
        <begin position="114"/>
        <end position="398"/>
    </location>
</feature>
<proteinExistence type="predicted"/>
<dbReference type="PANTHER" id="PTHR43394">
    <property type="entry name" value="ATP-DEPENDENT PERMEASE MDL1, MITOCHONDRIAL"/>
    <property type="match status" value="1"/>
</dbReference>
<keyword evidence="2" id="KW-0813">Transport</keyword>
<dbReference type="Gene3D" id="1.20.1560.10">
    <property type="entry name" value="ABC transporter type 1, transmembrane domain"/>
    <property type="match status" value="2"/>
</dbReference>
<protein>
    <submittedName>
        <fullName evidence="12">Putative mitochondrial p-glycoprotein</fullName>
    </submittedName>
</protein>
<dbReference type="GO" id="GO:0005743">
    <property type="term" value="C:mitochondrial inner membrane"/>
    <property type="evidence" value="ECO:0007669"/>
    <property type="project" value="TreeGrafter"/>
</dbReference>
<dbReference type="OrthoDB" id="6500128at2759"/>
<dbReference type="GeneID" id="26903573"/>
<evidence type="ECO:0000256" key="6">
    <source>
        <dbReference type="ARBA" id="ARBA00022989"/>
    </source>
</evidence>
<evidence type="ECO:0000259" key="10">
    <source>
        <dbReference type="PROSITE" id="PS50893"/>
    </source>
</evidence>
<dbReference type="CDD" id="cd18577">
    <property type="entry name" value="ABC_6TM_Pgp_ABCB1_D1_like"/>
    <property type="match status" value="1"/>
</dbReference>
<sequence length="1423" mass="156161">MEPNVPNAEKPREPFGQGLVEASAENRHSGHSVGDNDLENSSSAFHAYVDESDVSLNPGKRPASVEREDATSSLGSESPVFSAEEVVKPKQNRQSVSALAIFRYADTADRILMIVGTLMAIASGAGIPLFCLFFGHISTDLISTKGNTANTTAKTALIMVYIGIGMFVVCGGHVLCWTIAASRQMARIRLRFFEAVLRQDIGWHDEHSPGELTARMTGDTRVIQNGINDKLSQGVMNASMGLLGFIFGFIFSWELTLVMLGMMPFIAIMAALLGNIVAKMTESSRKHFAKAGSMATEVMENIRTVQTFGKEEYETQRFHDAVLLAQDRGIRKEFAANLSAATIMGVVFTSYTIAFFFGSYLVQWGRSDMQNVISTFFCVLMGSFGLGFVAPSTTAFTESRAAAYEIFKAIDRVPPVDIDAGGVPVTGFRDSIEFRSVKFAYPTRPDMMLFRDLSLTIKCGQKVAFSGASGCGKSSMIGLVQRFYDPLGGAVLCDGVDMRELCLRDWRDQIGIVSQEPNLFAGTMMENVRVGKVDATEEEVIEACRQANIHDTIMSLPDQYNTSVGAVGSQLSGGQKQRIAIARALVKRPPILLLDEATSALDRKSELEVQGALDQLMLKGGMTVIIIAHRLATIRDVDCIYYVKYDGVEGSKITESGTFDELMAMGGEFAAMAKIQGVPADGGRAGGKSETAKAKKDLLNVILDEAALAKLDAEAPRTERQKVPIEILAKWEVKQAKVGFRRLMQMNKDKTWAIILGFIGSALTGASGPVNAILFGEVLGVLGYYQVDKDVKALRSGTNLYAPLFMVFAASTFLGWSLQGFYGYAGEHLTTKIRVLLFRQILRQDMSFFDIPGRDAGTLAGMLSGDCEAVHQLWGPSIGLKVQTACSVAAGLIVGFVYQWKLAFVALACMPVVALCNLLQRRLMMGYTQKKEGDSDDTIVTEALSNVRTVTSFNLKDDRVRAFKEILDDETPREVKKGIVVGVLYGISQFVFYGVFALCFWYGGKLIKKGEANFQEVVISSMSVLMGAMGAGEAGGFATKLADAEKATARVFSVIDRVPDVDPYSRGDEELGEGCDINFRKVQFIYPARPKQVVLASVDLNFADSTTNGLMGQTGCGKSTIIQMLARFYDRRSGLITVNGKDISTLDIEEWRRNISIVLQEPNLFSGTVRENIRYARSDATDDEVEEAAKLAHIHHEIVKWPEGYDTDVGYKGRALSGGQKQRVAIARGLLRRPKLLLLDEATSALDNVTEAKVQKGIDAFQTKYGITTVSVAHRLTTIRNCDQIILLDTGHIIEEGNHDELMRLNGEYKTRLRLVHECSQLTLTPLGSHATEVVLSRSAPLPAQQELHFYPGLSSHLPLFLHFHLCRCSEFSTVGKENAKDERRCSSFRDRLRLLFVGQRVASAVFFSFDMECLAFCVFTRV</sequence>
<dbReference type="FunFam" id="3.40.50.300:FF:000836">
    <property type="entry name" value="ABC transporter B family member 25"/>
    <property type="match status" value="2"/>
</dbReference>
<feature type="domain" description="ABC transmembrane type-1" evidence="11">
    <location>
        <begin position="755"/>
        <end position="1043"/>
    </location>
</feature>
<keyword evidence="6 9" id="KW-1133">Transmembrane helix</keyword>
<evidence type="ECO:0000313" key="13">
    <source>
        <dbReference type="Proteomes" id="UP000037923"/>
    </source>
</evidence>
<keyword evidence="7 9" id="KW-0472">Membrane</keyword>
<dbReference type="InterPro" id="IPR017871">
    <property type="entry name" value="ABC_transporter-like_CS"/>
</dbReference>
<keyword evidence="13" id="KW-1185">Reference proteome</keyword>
<dbReference type="InterPro" id="IPR036640">
    <property type="entry name" value="ABC1_TM_sf"/>
</dbReference>
<accession>A0A0M9G4U4</accession>
<evidence type="ECO:0000256" key="4">
    <source>
        <dbReference type="ARBA" id="ARBA00022741"/>
    </source>
</evidence>
<feature type="transmembrane region" description="Helical" evidence="9">
    <location>
        <begin position="257"/>
        <end position="278"/>
    </location>
</feature>
<name>A0A0M9G4U4_LEPPY</name>
<feature type="domain" description="ABC transporter" evidence="10">
    <location>
        <begin position="432"/>
        <end position="675"/>
    </location>
</feature>
<dbReference type="Gene3D" id="3.40.50.300">
    <property type="entry name" value="P-loop containing nucleotide triphosphate hydrolases"/>
    <property type="match status" value="2"/>
</dbReference>
<dbReference type="GO" id="GO:0016887">
    <property type="term" value="F:ATP hydrolysis activity"/>
    <property type="evidence" value="ECO:0007669"/>
    <property type="project" value="InterPro"/>
</dbReference>
<dbReference type="EMBL" id="LGTL01000005">
    <property type="protein sequence ID" value="KPA82146.1"/>
    <property type="molecule type" value="Genomic_DNA"/>
</dbReference>
<keyword evidence="5" id="KW-0067">ATP-binding</keyword>
<dbReference type="OMA" id="YEMCLGQ"/>
<feature type="region of interest" description="Disordered" evidence="8">
    <location>
        <begin position="1"/>
        <end position="87"/>
    </location>
</feature>
<evidence type="ECO:0000256" key="9">
    <source>
        <dbReference type="SAM" id="Phobius"/>
    </source>
</evidence>
<evidence type="ECO:0000256" key="8">
    <source>
        <dbReference type="SAM" id="MobiDB-lite"/>
    </source>
</evidence>
<dbReference type="CDD" id="cd18578">
    <property type="entry name" value="ABC_6TM_Pgp_ABCB1_D2_like"/>
    <property type="match status" value="1"/>
</dbReference>
<comment type="subcellular location">
    <subcellularLocation>
        <location evidence="1">Membrane</location>
        <topology evidence="1">Multi-pass membrane protein</topology>
    </subcellularLocation>
</comment>
<dbReference type="GO" id="GO:0015421">
    <property type="term" value="F:ABC-type oligopeptide transporter activity"/>
    <property type="evidence" value="ECO:0007669"/>
    <property type="project" value="TreeGrafter"/>
</dbReference>
<dbReference type="RefSeq" id="XP_015660585.1">
    <property type="nucleotide sequence ID" value="XM_015800578.1"/>
</dbReference>
<dbReference type="InterPro" id="IPR039421">
    <property type="entry name" value="Type_1_exporter"/>
</dbReference>
<feature type="transmembrane region" description="Helical" evidence="9">
    <location>
        <begin position="157"/>
        <end position="181"/>
    </location>
</feature>
<feature type="transmembrane region" description="Helical" evidence="9">
    <location>
        <begin position="338"/>
        <end position="360"/>
    </location>
</feature>
<dbReference type="SUPFAM" id="SSF52540">
    <property type="entry name" value="P-loop containing nucleoside triphosphate hydrolases"/>
    <property type="match status" value="2"/>
</dbReference>
<evidence type="ECO:0000313" key="12">
    <source>
        <dbReference type="EMBL" id="KPA82146.1"/>
    </source>
</evidence>